<dbReference type="RefSeq" id="WP_196420940.1">
    <property type="nucleotide sequence ID" value="NZ_JADQTO010000057.1"/>
</dbReference>
<evidence type="ECO:0000313" key="2">
    <source>
        <dbReference type="Proteomes" id="UP000598146"/>
    </source>
</evidence>
<dbReference type="InterPro" id="IPR035905">
    <property type="entry name" value="Barstar-like_sf"/>
</dbReference>
<reference evidence="1" key="1">
    <citation type="submission" date="2020-11" db="EMBL/GenBank/DDBJ databases">
        <title>Isolation and identification of active actinomycetes.</title>
        <authorList>
            <person name="Sun X."/>
        </authorList>
    </citation>
    <scope>NUCLEOTIDE SEQUENCE</scope>
    <source>
        <strain evidence="1">NEAU-A11</strain>
    </source>
</reference>
<sequence length="95" mass="10803">MRGKPIETIDDFWEAVSDPCGLPPRFGRNVEAWLDTIQRRAISGVIDHHDALIVHVDRAGFFSRSDRKVRDPKWAFAGRQSQLVIHQPAQPVSET</sequence>
<dbReference type="SUPFAM" id="SSF52038">
    <property type="entry name" value="Barstar-related"/>
    <property type="match status" value="1"/>
</dbReference>
<gene>
    <name evidence="1" type="ORF">I4J89_48125</name>
</gene>
<dbReference type="EMBL" id="JADQTO010000057">
    <property type="protein sequence ID" value="MBG0569198.1"/>
    <property type="molecule type" value="Genomic_DNA"/>
</dbReference>
<dbReference type="AlphaFoldDB" id="A0A931CKR7"/>
<evidence type="ECO:0000313" key="1">
    <source>
        <dbReference type="EMBL" id="MBG0569198.1"/>
    </source>
</evidence>
<comment type="caution">
    <text evidence="1">The sequence shown here is derived from an EMBL/GenBank/DDBJ whole genome shotgun (WGS) entry which is preliminary data.</text>
</comment>
<dbReference type="Proteomes" id="UP000598146">
    <property type="component" value="Unassembled WGS sequence"/>
</dbReference>
<keyword evidence="2" id="KW-1185">Reference proteome</keyword>
<accession>A0A931CKR7</accession>
<name>A0A931CKR7_9ACTN</name>
<proteinExistence type="predicted"/>
<organism evidence="1 2">
    <name type="scientific">Actinoplanes aureus</name>
    <dbReference type="NCBI Taxonomy" id="2792083"/>
    <lineage>
        <taxon>Bacteria</taxon>
        <taxon>Bacillati</taxon>
        <taxon>Actinomycetota</taxon>
        <taxon>Actinomycetes</taxon>
        <taxon>Micromonosporales</taxon>
        <taxon>Micromonosporaceae</taxon>
        <taxon>Actinoplanes</taxon>
    </lineage>
</organism>
<protein>
    <submittedName>
        <fullName evidence="1">Barstar family protein</fullName>
    </submittedName>
</protein>